<dbReference type="PROSITE" id="PS00463">
    <property type="entry name" value="ZN2_CY6_FUNGAL_1"/>
    <property type="match status" value="1"/>
</dbReference>
<protein>
    <recommendedName>
        <fullName evidence="5">Zn(2)-C6 fungal-type domain-containing protein</fullName>
    </recommendedName>
</protein>
<dbReference type="InParanoid" id="V5FVS4"/>
<feature type="domain" description="Zn(2)-C6 fungal-type" evidence="5">
    <location>
        <begin position="15"/>
        <end position="45"/>
    </location>
</feature>
<comment type="caution">
    <text evidence="6">The sequence shown here is derived from an EMBL/GenBank/DDBJ whole genome shotgun (WGS) entry which is preliminary data.</text>
</comment>
<evidence type="ECO:0000256" key="2">
    <source>
        <dbReference type="ARBA" id="ARBA00023125"/>
    </source>
</evidence>
<proteinExistence type="predicted"/>
<sequence length="216" mass="24476">MASNHRRRHLKSRAGCRTCKERHIKCDEFRPECRNCTTACRVCEYPDTKCHPTKDNDSNHLWPSVIEERCKVWVNAGEGSADLPLPAYFGWFPFEGEDLRHMYHVCLMTSSLELSNTLRAAIWAAELPVFLRLSSYDYVAYGLMGLSACRLAWATRSLEADKLARRYQQIAYHGACSAMNNMSSANIDAILATLILLSTEVEGWYVSSASQRDGQV</sequence>
<dbReference type="GO" id="GO:0000981">
    <property type="term" value="F:DNA-binding transcription factor activity, RNA polymerase II-specific"/>
    <property type="evidence" value="ECO:0007669"/>
    <property type="project" value="InterPro"/>
</dbReference>
<dbReference type="CDD" id="cd00067">
    <property type="entry name" value="GAL4"/>
    <property type="match status" value="1"/>
</dbReference>
<keyword evidence="4" id="KW-0539">Nucleus</keyword>
<dbReference type="GO" id="GO:0003677">
    <property type="term" value="F:DNA binding"/>
    <property type="evidence" value="ECO:0007669"/>
    <property type="project" value="UniProtKB-KW"/>
</dbReference>
<dbReference type="SMART" id="SM00066">
    <property type="entry name" value="GAL4"/>
    <property type="match status" value="1"/>
</dbReference>
<keyword evidence="3" id="KW-0804">Transcription</keyword>
<dbReference type="InterPro" id="IPR052400">
    <property type="entry name" value="Zn2-C6_fungal_TF"/>
</dbReference>
<dbReference type="InterPro" id="IPR036864">
    <property type="entry name" value="Zn2-C6_fun-type_DNA-bd_sf"/>
</dbReference>
<name>V5FVS4_BYSSN</name>
<dbReference type="PANTHER" id="PTHR47657">
    <property type="entry name" value="STEROL REGULATORY ELEMENT-BINDING PROTEIN ECM22"/>
    <property type="match status" value="1"/>
</dbReference>
<dbReference type="GO" id="GO:0008270">
    <property type="term" value="F:zinc ion binding"/>
    <property type="evidence" value="ECO:0007669"/>
    <property type="project" value="InterPro"/>
</dbReference>
<dbReference type="AlphaFoldDB" id="V5FVS4"/>
<dbReference type="InterPro" id="IPR001138">
    <property type="entry name" value="Zn2Cys6_DnaBD"/>
</dbReference>
<dbReference type="eggNOG" id="ENOG502R6NR">
    <property type="taxonomic scope" value="Eukaryota"/>
</dbReference>
<dbReference type="EMBL" id="BAUL01000035">
    <property type="protein sequence ID" value="GAD92707.1"/>
    <property type="molecule type" value="Genomic_DNA"/>
</dbReference>
<organism evidence="6 7">
    <name type="scientific">Byssochlamys spectabilis (strain No. 5 / NBRC 109023)</name>
    <name type="common">Paecilomyces variotii</name>
    <dbReference type="NCBI Taxonomy" id="1356009"/>
    <lineage>
        <taxon>Eukaryota</taxon>
        <taxon>Fungi</taxon>
        <taxon>Dikarya</taxon>
        <taxon>Ascomycota</taxon>
        <taxon>Pezizomycotina</taxon>
        <taxon>Eurotiomycetes</taxon>
        <taxon>Eurotiomycetidae</taxon>
        <taxon>Eurotiales</taxon>
        <taxon>Thermoascaceae</taxon>
        <taxon>Paecilomyces</taxon>
    </lineage>
</organism>
<evidence type="ECO:0000256" key="3">
    <source>
        <dbReference type="ARBA" id="ARBA00023163"/>
    </source>
</evidence>
<dbReference type="Gene3D" id="4.10.240.10">
    <property type="entry name" value="Zn(2)-C6 fungal-type DNA-binding domain"/>
    <property type="match status" value="1"/>
</dbReference>
<reference evidence="7" key="1">
    <citation type="journal article" date="2014" name="Genome Announc.">
        <title>Draft genome sequence of the formaldehyde-resistant fungus Byssochlamys spectabilis No. 5 (anamorph Paecilomyces variotii No. 5) (NBRC109023).</title>
        <authorList>
            <person name="Oka T."/>
            <person name="Ekino K."/>
            <person name="Fukuda K."/>
            <person name="Nomura Y."/>
        </authorList>
    </citation>
    <scope>NUCLEOTIDE SEQUENCE [LARGE SCALE GENOMIC DNA]</scope>
    <source>
        <strain evidence="7">No. 5 / NBRC 109023</strain>
    </source>
</reference>
<evidence type="ECO:0000313" key="7">
    <source>
        <dbReference type="Proteomes" id="UP000018001"/>
    </source>
</evidence>
<dbReference type="PROSITE" id="PS50048">
    <property type="entry name" value="ZN2_CY6_FUNGAL_2"/>
    <property type="match status" value="1"/>
</dbReference>
<dbReference type="OrthoDB" id="4937900at2759"/>
<dbReference type="Proteomes" id="UP000018001">
    <property type="component" value="Unassembled WGS sequence"/>
</dbReference>
<dbReference type="PANTHER" id="PTHR47657:SF12">
    <property type="entry name" value="ZN(II)2CYS6 TRANSCRIPTION FACTOR (EUROFUNG)"/>
    <property type="match status" value="1"/>
</dbReference>
<keyword evidence="7" id="KW-1185">Reference proteome</keyword>
<evidence type="ECO:0000259" key="5">
    <source>
        <dbReference type="PROSITE" id="PS50048"/>
    </source>
</evidence>
<evidence type="ECO:0000256" key="1">
    <source>
        <dbReference type="ARBA" id="ARBA00023015"/>
    </source>
</evidence>
<evidence type="ECO:0000313" key="6">
    <source>
        <dbReference type="EMBL" id="GAD92707.1"/>
    </source>
</evidence>
<keyword evidence="2" id="KW-0238">DNA-binding</keyword>
<keyword evidence="1" id="KW-0805">Transcription regulation</keyword>
<gene>
    <name evidence="6" type="ORF">PVAR5_1300</name>
</gene>
<accession>V5FVS4</accession>
<evidence type="ECO:0000256" key="4">
    <source>
        <dbReference type="ARBA" id="ARBA00023242"/>
    </source>
</evidence>
<dbReference type="HOGENOM" id="CLU_1295232_0_0_1"/>
<dbReference type="SUPFAM" id="SSF57701">
    <property type="entry name" value="Zn2/Cys6 DNA-binding domain"/>
    <property type="match status" value="1"/>
</dbReference>